<dbReference type="InterPro" id="IPR001360">
    <property type="entry name" value="Glyco_hydro_1"/>
</dbReference>
<dbReference type="Pfam" id="PF00232">
    <property type="entry name" value="Glyco_hydro_1"/>
    <property type="match status" value="2"/>
</dbReference>
<dbReference type="PRINTS" id="PR00131">
    <property type="entry name" value="GLHYDRLASE1"/>
</dbReference>
<dbReference type="PANTHER" id="PTHR10353">
    <property type="entry name" value="GLYCOSYL HYDROLASE"/>
    <property type="match status" value="1"/>
</dbReference>
<keyword evidence="3 5" id="KW-0326">Glycosidase</keyword>
<organism evidence="5 6">
    <name type="scientific">Paenibacillus phyllosphaerae</name>
    <dbReference type="NCBI Taxonomy" id="274593"/>
    <lineage>
        <taxon>Bacteria</taxon>
        <taxon>Bacillati</taxon>
        <taxon>Bacillota</taxon>
        <taxon>Bacilli</taxon>
        <taxon>Bacillales</taxon>
        <taxon>Paenibacillaceae</taxon>
        <taxon>Paenibacillus</taxon>
    </lineage>
</organism>
<dbReference type="GO" id="GO:0008422">
    <property type="term" value="F:beta-glucosidase activity"/>
    <property type="evidence" value="ECO:0007669"/>
    <property type="project" value="UniProtKB-EC"/>
</dbReference>
<sequence length="421" mass="47890">MNTNFPKDFIVGSATAAYQVEGNNTNSDFWAEEHAEGSPYADKSGDAIDHYRLYREDIALMASLGLKAYRFSIEWARVEPAPGQYSKSAIAHYRDVLNACYEYGLTPFVAMHHFSSPQWLMRFGGWGSEDTPERFANYCEFVFREIGDLIPYVLTFNEVNLPVMLREVFSNIGLIPPVGIAGKAWAAPKWRESAAQLCGTTVDRYITFHMISDEKKIELLKDAHRRARQVIKQLQPDTKVGLSMALSDIQSVPGGEEIAAAKWQQYFEQYLPAIEGDDFFGLQNYTREVYGPEGRMKPEPDAELTQMKYEYCPEALGQVLRKVAKSIKLPIFITEHGVATDDDERRVEFIRRGLQGVHACIEDGIDARGYLHWTTFDNFEWNAGYSMRFGLIAVDRATQERQVKESARYLGRFAESKTLEG</sequence>
<protein>
    <submittedName>
        <fullName evidence="5">Beta-glucosidase</fullName>
        <ecNumber evidence="5">3.2.1.21</ecNumber>
    </submittedName>
</protein>
<dbReference type="AlphaFoldDB" id="A0A7W5AYS8"/>
<proteinExistence type="inferred from homology"/>
<keyword evidence="6" id="KW-1185">Reference proteome</keyword>
<comment type="caution">
    <text evidence="5">The sequence shown here is derived from an EMBL/GenBank/DDBJ whole genome shotgun (WGS) entry which is preliminary data.</text>
</comment>
<reference evidence="5 6" key="1">
    <citation type="submission" date="2020-08" db="EMBL/GenBank/DDBJ databases">
        <title>Genomic Encyclopedia of Type Strains, Phase III (KMG-III): the genomes of soil and plant-associated and newly described type strains.</title>
        <authorList>
            <person name="Whitman W."/>
        </authorList>
    </citation>
    <scope>NUCLEOTIDE SEQUENCE [LARGE SCALE GENOMIC DNA]</scope>
    <source>
        <strain evidence="5 6">CECT 5862</strain>
    </source>
</reference>
<evidence type="ECO:0000313" key="5">
    <source>
        <dbReference type="EMBL" id="MBB3110934.1"/>
    </source>
</evidence>
<evidence type="ECO:0000256" key="3">
    <source>
        <dbReference type="ARBA" id="ARBA00023295"/>
    </source>
</evidence>
<dbReference type="EMBL" id="JACHXK010000006">
    <property type="protein sequence ID" value="MBB3110934.1"/>
    <property type="molecule type" value="Genomic_DNA"/>
</dbReference>
<evidence type="ECO:0000313" key="6">
    <source>
        <dbReference type="Proteomes" id="UP000570361"/>
    </source>
</evidence>
<dbReference type="GO" id="GO:0005829">
    <property type="term" value="C:cytosol"/>
    <property type="evidence" value="ECO:0007669"/>
    <property type="project" value="TreeGrafter"/>
</dbReference>
<dbReference type="GO" id="GO:0016052">
    <property type="term" value="P:carbohydrate catabolic process"/>
    <property type="evidence" value="ECO:0007669"/>
    <property type="project" value="TreeGrafter"/>
</dbReference>
<dbReference type="RefSeq" id="WP_183600841.1">
    <property type="nucleotide sequence ID" value="NZ_JACHXK010000006.1"/>
</dbReference>
<accession>A0A7W5AYS8</accession>
<dbReference type="Gene3D" id="3.20.20.80">
    <property type="entry name" value="Glycosidases"/>
    <property type="match status" value="1"/>
</dbReference>
<dbReference type="Proteomes" id="UP000570361">
    <property type="component" value="Unassembled WGS sequence"/>
</dbReference>
<dbReference type="EC" id="3.2.1.21" evidence="5"/>
<evidence type="ECO:0000256" key="4">
    <source>
        <dbReference type="RuleBase" id="RU003690"/>
    </source>
</evidence>
<dbReference type="SUPFAM" id="SSF51445">
    <property type="entry name" value="(Trans)glycosidases"/>
    <property type="match status" value="1"/>
</dbReference>
<dbReference type="PANTHER" id="PTHR10353:SF36">
    <property type="entry name" value="LP05116P"/>
    <property type="match status" value="1"/>
</dbReference>
<gene>
    <name evidence="5" type="ORF">FHS18_003002</name>
</gene>
<evidence type="ECO:0000256" key="2">
    <source>
        <dbReference type="ARBA" id="ARBA00022801"/>
    </source>
</evidence>
<name>A0A7W5AYS8_9BACL</name>
<comment type="similarity">
    <text evidence="1 4">Belongs to the glycosyl hydrolase 1 family.</text>
</comment>
<keyword evidence="2 5" id="KW-0378">Hydrolase</keyword>
<dbReference type="InterPro" id="IPR017853">
    <property type="entry name" value="GH"/>
</dbReference>
<evidence type="ECO:0000256" key="1">
    <source>
        <dbReference type="ARBA" id="ARBA00010838"/>
    </source>
</evidence>